<evidence type="ECO:0000256" key="3">
    <source>
        <dbReference type="PROSITE-ProRule" id="PRU00708"/>
    </source>
</evidence>
<feature type="repeat" description="PPR" evidence="3">
    <location>
        <begin position="279"/>
        <end position="309"/>
    </location>
</feature>
<reference evidence="5" key="1">
    <citation type="submission" date="2020-01" db="EMBL/GenBank/DDBJ databases">
        <title>Genome sequence of Kobresia littledalei, the first chromosome-level genome in the family Cyperaceae.</title>
        <authorList>
            <person name="Qu G."/>
        </authorList>
    </citation>
    <scope>NUCLEOTIDE SEQUENCE</scope>
    <source>
        <strain evidence="5">C.B.Clarke</strain>
        <tissue evidence="5">Leaf</tissue>
    </source>
</reference>
<feature type="domain" description="AXH" evidence="4">
    <location>
        <begin position="1"/>
        <end position="34"/>
    </location>
</feature>
<dbReference type="EMBL" id="SWLB01000008">
    <property type="protein sequence ID" value="KAF3335180.1"/>
    <property type="molecule type" value="Genomic_DNA"/>
</dbReference>
<feature type="repeat" description="PPR" evidence="3">
    <location>
        <begin position="209"/>
        <end position="243"/>
    </location>
</feature>
<dbReference type="AlphaFoldDB" id="A0A833QV12"/>
<dbReference type="GO" id="GO:0009451">
    <property type="term" value="P:RNA modification"/>
    <property type="evidence" value="ECO:0007669"/>
    <property type="project" value="InterPro"/>
</dbReference>
<feature type="repeat" description="PPR" evidence="3">
    <location>
        <begin position="178"/>
        <end position="208"/>
    </location>
</feature>
<dbReference type="Pfam" id="PF13041">
    <property type="entry name" value="PPR_2"/>
    <property type="match status" value="2"/>
</dbReference>
<dbReference type="PROSITE" id="PS51375">
    <property type="entry name" value="PPR"/>
    <property type="match status" value="4"/>
</dbReference>
<dbReference type="InterPro" id="IPR046848">
    <property type="entry name" value="E_motif"/>
</dbReference>
<dbReference type="InterPro" id="IPR046960">
    <property type="entry name" value="PPR_At4g14850-like_plant"/>
</dbReference>
<keyword evidence="2" id="KW-0809">Transit peptide</keyword>
<dbReference type="SUPFAM" id="SSF48452">
    <property type="entry name" value="TPR-like"/>
    <property type="match status" value="1"/>
</dbReference>
<keyword evidence="6" id="KW-1185">Reference proteome</keyword>
<sequence>MQPQLTPQPSSLPCRILSLLDRCTSISQLKQIHSHLITHGHGRNQIFLFKLLRLSYLSFSSLSYSRLIFSSLRFPNVYLYTAMLTAHSQNSDSSSLLQLFLDMLCRGRARPNEFVYPLVLRACSAELGLNLFKSVHGHAIKSGFGEFDVLQTSFVDGYVKLGDVQIARKLFDGMSEKTVFSWTALVSGYARGGKMGNAIALFDQMPERDVPSWNAIISGCAQNGFYSEAVMFFQKMVESSVKPNATTVLCILSACGHIGMLRLGKLVHGYAYRNHTCFNSFVVNALIDMYGKCGSLKEAQWIFENLSDKSLTIWNSLINCFALQGHSKSAVLAFDKMLEAGVAPDEITFVGLLNACTHGGLVNHGLNYFHDMTYEYSIEPSIEHYGCIVDLLSRAGRFPEAIDIINNMKIKPDEVVWGSLLSGCRIHRQYDLAEVAIKELLKLDPDNADYTIMLANLYSENGMWDEMRRTRKVMRNIEGKKLPGCSWVEVNKKTRLFYSCDKAHPESDEIYMVLDDMREIMESPLSM</sequence>
<keyword evidence="1" id="KW-0677">Repeat</keyword>
<dbReference type="PANTHER" id="PTHR47926:SF453">
    <property type="entry name" value="PENTATRICOPEPTIDE REPEAT (PPR) SUPERFAMILY PROTEIN"/>
    <property type="match status" value="1"/>
</dbReference>
<dbReference type="PROSITE" id="PS51148">
    <property type="entry name" value="AXH"/>
    <property type="match status" value="1"/>
</dbReference>
<protein>
    <submittedName>
        <fullName evidence="5">Pentatricopeptide repeat-containing protein</fullName>
    </submittedName>
</protein>
<dbReference type="PANTHER" id="PTHR47926">
    <property type="entry name" value="PENTATRICOPEPTIDE REPEAT-CONTAINING PROTEIN"/>
    <property type="match status" value="1"/>
</dbReference>
<dbReference type="Proteomes" id="UP000623129">
    <property type="component" value="Unassembled WGS sequence"/>
</dbReference>
<proteinExistence type="predicted"/>
<dbReference type="Pfam" id="PF20431">
    <property type="entry name" value="E_motif"/>
    <property type="match status" value="1"/>
</dbReference>
<evidence type="ECO:0000313" key="5">
    <source>
        <dbReference type="EMBL" id="KAF3335180.1"/>
    </source>
</evidence>
<feature type="repeat" description="PPR" evidence="3">
    <location>
        <begin position="310"/>
        <end position="344"/>
    </location>
</feature>
<evidence type="ECO:0000259" key="4">
    <source>
        <dbReference type="PROSITE" id="PS51148"/>
    </source>
</evidence>
<dbReference type="Gene3D" id="1.25.40.10">
    <property type="entry name" value="Tetratricopeptide repeat domain"/>
    <property type="match status" value="4"/>
</dbReference>
<accession>A0A833QV12</accession>
<dbReference type="Pfam" id="PF01535">
    <property type="entry name" value="PPR"/>
    <property type="match status" value="4"/>
</dbReference>
<name>A0A833QV12_9POAL</name>
<dbReference type="InterPro" id="IPR003652">
    <property type="entry name" value="Ataxin_AXH_dom"/>
</dbReference>
<evidence type="ECO:0000256" key="1">
    <source>
        <dbReference type="ARBA" id="ARBA00022737"/>
    </source>
</evidence>
<dbReference type="GO" id="GO:0003723">
    <property type="term" value="F:RNA binding"/>
    <property type="evidence" value="ECO:0007669"/>
    <property type="project" value="InterPro"/>
</dbReference>
<organism evidence="5 6">
    <name type="scientific">Carex littledalei</name>
    <dbReference type="NCBI Taxonomy" id="544730"/>
    <lineage>
        <taxon>Eukaryota</taxon>
        <taxon>Viridiplantae</taxon>
        <taxon>Streptophyta</taxon>
        <taxon>Embryophyta</taxon>
        <taxon>Tracheophyta</taxon>
        <taxon>Spermatophyta</taxon>
        <taxon>Magnoliopsida</taxon>
        <taxon>Liliopsida</taxon>
        <taxon>Poales</taxon>
        <taxon>Cyperaceae</taxon>
        <taxon>Cyperoideae</taxon>
        <taxon>Cariceae</taxon>
        <taxon>Carex</taxon>
        <taxon>Carex subgen. Euthyceras</taxon>
    </lineage>
</organism>
<comment type="caution">
    <text evidence="5">The sequence shown here is derived from an EMBL/GenBank/DDBJ whole genome shotgun (WGS) entry which is preliminary data.</text>
</comment>
<gene>
    <name evidence="5" type="ORF">FCM35_KLT19687</name>
</gene>
<evidence type="ECO:0000256" key="2">
    <source>
        <dbReference type="ARBA" id="ARBA00022946"/>
    </source>
</evidence>
<dbReference type="NCBIfam" id="TIGR00756">
    <property type="entry name" value="PPR"/>
    <property type="match status" value="3"/>
</dbReference>
<dbReference type="InterPro" id="IPR011990">
    <property type="entry name" value="TPR-like_helical_dom_sf"/>
</dbReference>
<evidence type="ECO:0000313" key="6">
    <source>
        <dbReference type="Proteomes" id="UP000623129"/>
    </source>
</evidence>
<dbReference type="FunFam" id="1.25.40.10:FF:000090">
    <property type="entry name" value="Pentatricopeptide repeat-containing protein, chloroplastic"/>
    <property type="match status" value="1"/>
</dbReference>
<dbReference type="InterPro" id="IPR002885">
    <property type="entry name" value="PPR_rpt"/>
</dbReference>
<dbReference type="OrthoDB" id="597215at2759"/>